<protein>
    <submittedName>
        <fullName evidence="1">Uncharacterized protein</fullName>
    </submittedName>
</protein>
<evidence type="ECO:0000313" key="1">
    <source>
        <dbReference type="EMBL" id="GAG79267.1"/>
    </source>
</evidence>
<comment type="caution">
    <text evidence="1">The sequence shown here is derived from an EMBL/GenBank/DDBJ whole genome shotgun (WGS) entry which is preliminary data.</text>
</comment>
<gene>
    <name evidence="1" type="ORF">S01H4_21338</name>
</gene>
<proteinExistence type="predicted"/>
<dbReference type="EMBL" id="BART01009654">
    <property type="protein sequence ID" value="GAG79267.1"/>
    <property type="molecule type" value="Genomic_DNA"/>
</dbReference>
<accession>X1BDF1</accession>
<reference evidence="1" key="1">
    <citation type="journal article" date="2014" name="Front. Microbiol.">
        <title>High frequency of phylogenetically diverse reductive dehalogenase-homologous genes in deep subseafloor sedimentary metagenomes.</title>
        <authorList>
            <person name="Kawai M."/>
            <person name="Futagami T."/>
            <person name="Toyoda A."/>
            <person name="Takaki Y."/>
            <person name="Nishi S."/>
            <person name="Hori S."/>
            <person name="Arai W."/>
            <person name="Tsubouchi T."/>
            <person name="Morono Y."/>
            <person name="Uchiyama I."/>
            <person name="Ito T."/>
            <person name="Fujiyama A."/>
            <person name="Inagaki F."/>
            <person name="Takami H."/>
        </authorList>
    </citation>
    <scope>NUCLEOTIDE SEQUENCE</scope>
    <source>
        <strain evidence="1">Expedition CK06-06</strain>
    </source>
</reference>
<name>X1BDF1_9ZZZZ</name>
<organism evidence="1">
    <name type="scientific">marine sediment metagenome</name>
    <dbReference type="NCBI Taxonomy" id="412755"/>
    <lineage>
        <taxon>unclassified sequences</taxon>
        <taxon>metagenomes</taxon>
        <taxon>ecological metagenomes</taxon>
    </lineage>
</organism>
<sequence length="46" mass="4829">MFFIKFTCTFFFSDGPGIFGLIDDVGDIPYGGVSSSPGDCNTSVIG</sequence>
<dbReference type="AlphaFoldDB" id="X1BDF1"/>